<comment type="pathway">
    <text evidence="4">Lipid metabolism.</text>
</comment>
<comment type="caution">
    <text evidence="25">The sequence shown here is derived from an EMBL/GenBank/DDBJ whole genome shotgun (WGS) entry which is preliminary data.</text>
</comment>
<keyword evidence="26" id="KW-1185">Reference proteome</keyword>
<keyword evidence="11 24" id="KW-0812">Transmembrane</keyword>
<protein>
    <recommendedName>
        <fullName evidence="7">Phosphatidate cytidylyltransferase</fullName>
        <ecNumber evidence="6">2.7.7.41</ecNumber>
    </recommendedName>
    <alternativeName>
        <fullName evidence="20">CDP-DAG synthase</fullName>
    </alternativeName>
    <alternativeName>
        <fullName evidence="22">CDP-DG synthase</fullName>
    </alternativeName>
    <alternativeName>
        <fullName evidence="18">CDP-diacylglycerol synthase</fullName>
    </alternativeName>
    <alternativeName>
        <fullName evidence="21">CDP-diglyceride pyrophosphorylase</fullName>
    </alternativeName>
    <alternativeName>
        <fullName evidence="23">CDP-diglyceride synthase</fullName>
    </alternativeName>
    <alternativeName>
        <fullName evidence="19">CTP:phosphatidate cytidylyltransferase</fullName>
    </alternativeName>
</protein>
<keyword evidence="12 25" id="KW-0548">Nucleotidyltransferase</keyword>
<dbReference type="GO" id="GO:0016024">
    <property type="term" value="P:CDP-diacylglycerol biosynthetic process"/>
    <property type="evidence" value="ECO:0007669"/>
    <property type="project" value="TreeGrafter"/>
</dbReference>
<comment type="catalytic activity">
    <reaction evidence="1">
        <text>a 1,2-diacyl-sn-glycero-3-phosphate + CTP + H(+) = a CDP-1,2-diacyl-sn-glycerol + diphosphate</text>
        <dbReference type="Rhea" id="RHEA:16229"/>
        <dbReference type="ChEBI" id="CHEBI:15378"/>
        <dbReference type="ChEBI" id="CHEBI:33019"/>
        <dbReference type="ChEBI" id="CHEBI:37563"/>
        <dbReference type="ChEBI" id="CHEBI:58332"/>
        <dbReference type="ChEBI" id="CHEBI:58608"/>
        <dbReference type="EC" id="2.7.7.41"/>
    </reaction>
</comment>
<dbReference type="AlphaFoldDB" id="A0A3N0BLR4"/>
<dbReference type="PANTHER" id="PTHR46382:SF1">
    <property type="entry name" value="PHOSPHATIDATE CYTIDYLYLTRANSFERASE"/>
    <property type="match status" value="1"/>
</dbReference>
<evidence type="ECO:0000256" key="3">
    <source>
        <dbReference type="ARBA" id="ARBA00005119"/>
    </source>
</evidence>
<evidence type="ECO:0000256" key="8">
    <source>
        <dbReference type="ARBA" id="ARBA00022475"/>
    </source>
</evidence>
<keyword evidence="8" id="KW-1003">Cell membrane</keyword>
<evidence type="ECO:0000256" key="1">
    <source>
        <dbReference type="ARBA" id="ARBA00001698"/>
    </source>
</evidence>
<dbReference type="Proteomes" id="UP000278632">
    <property type="component" value="Unassembled WGS sequence"/>
</dbReference>
<reference evidence="26" key="1">
    <citation type="submission" date="2018-05" db="EMBL/GenBank/DDBJ databases">
        <title>Genome Sequencing of selected type strains of the family Eggerthellaceae.</title>
        <authorList>
            <person name="Danylec N."/>
            <person name="Stoll D.A."/>
            <person name="Doetsch A."/>
            <person name="Huch M."/>
        </authorList>
    </citation>
    <scope>NUCLEOTIDE SEQUENCE [LARGE SCALE GENOMIC DNA]</scope>
    <source>
        <strain evidence="26">DSM 16106</strain>
    </source>
</reference>
<name>A0A3N0BLR4_9ACTN</name>
<keyword evidence="17" id="KW-1208">Phospholipid metabolism</keyword>
<feature type="transmembrane region" description="Helical" evidence="24">
    <location>
        <begin position="143"/>
        <end position="163"/>
    </location>
</feature>
<keyword evidence="15 24" id="KW-0472">Membrane</keyword>
<dbReference type="RefSeq" id="WP_123191177.1">
    <property type="nucleotide sequence ID" value="NZ_QICD01000001.1"/>
</dbReference>
<dbReference type="PANTHER" id="PTHR46382">
    <property type="entry name" value="PHOSPHATIDATE CYTIDYLYLTRANSFERASE"/>
    <property type="match status" value="1"/>
</dbReference>
<dbReference type="GO" id="GO:0004605">
    <property type="term" value="F:phosphatidate cytidylyltransferase activity"/>
    <property type="evidence" value="ECO:0007669"/>
    <property type="project" value="UniProtKB-EC"/>
</dbReference>
<evidence type="ECO:0000256" key="16">
    <source>
        <dbReference type="ARBA" id="ARBA00023209"/>
    </source>
</evidence>
<evidence type="ECO:0000256" key="4">
    <source>
        <dbReference type="ARBA" id="ARBA00005189"/>
    </source>
</evidence>
<feature type="transmembrane region" description="Helical" evidence="24">
    <location>
        <begin position="89"/>
        <end position="108"/>
    </location>
</feature>
<evidence type="ECO:0000256" key="20">
    <source>
        <dbReference type="ARBA" id="ARBA00032253"/>
    </source>
</evidence>
<dbReference type="Pfam" id="PF01148">
    <property type="entry name" value="CTP_transf_1"/>
    <property type="match status" value="1"/>
</dbReference>
<comment type="similarity">
    <text evidence="5">Belongs to the CDS family.</text>
</comment>
<evidence type="ECO:0000256" key="22">
    <source>
        <dbReference type="ARBA" id="ARBA00032743"/>
    </source>
</evidence>
<feature type="transmembrane region" description="Helical" evidence="24">
    <location>
        <begin position="169"/>
        <end position="189"/>
    </location>
</feature>
<comment type="pathway">
    <text evidence="3">Phospholipid metabolism; CDP-diacylglycerol biosynthesis; CDP-diacylglycerol from sn-glycerol 3-phosphate: step 3/3.</text>
</comment>
<evidence type="ECO:0000256" key="11">
    <source>
        <dbReference type="ARBA" id="ARBA00022692"/>
    </source>
</evidence>
<evidence type="ECO:0000256" key="13">
    <source>
        <dbReference type="ARBA" id="ARBA00022989"/>
    </source>
</evidence>
<gene>
    <name evidence="25" type="ORF">DMP08_01240</name>
</gene>
<comment type="subcellular location">
    <subcellularLocation>
        <location evidence="2">Cell membrane</location>
        <topology evidence="2">Multi-pass membrane protein</topology>
    </subcellularLocation>
</comment>
<organism evidence="25 26">
    <name type="scientific">Paraeggerthella hongkongensis</name>
    <dbReference type="NCBI Taxonomy" id="230658"/>
    <lineage>
        <taxon>Bacteria</taxon>
        <taxon>Bacillati</taxon>
        <taxon>Actinomycetota</taxon>
        <taxon>Coriobacteriia</taxon>
        <taxon>Eggerthellales</taxon>
        <taxon>Eggerthellaceae</taxon>
        <taxon>Paraeggerthella</taxon>
    </lineage>
</organism>
<evidence type="ECO:0000256" key="6">
    <source>
        <dbReference type="ARBA" id="ARBA00012487"/>
    </source>
</evidence>
<evidence type="ECO:0000256" key="23">
    <source>
        <dbReference type="ARBA" id="ARBA00033406"/>
    </source>
</evidence>
<evidence type="ECO:0000256" key="10">
    <source>
        <dbReference type="ARBA" id="ARBA00022679"/>
    </source>
</evidence>
<feature type="transmembrane region" description="Helical" evidence="24">
    <location>
        <begin position="114"/>
        <end position="131"/>
    </location>
</feature>
<evidence type="ECO:0000313" key="26">
    <source>
        <dbReference type="Proteomes" id="UP000278632"/>
    </source>
</evidence>
<keyword evidence="10 25" id="KW-0808">Transferase</keyword>
<feature type="transmembrane region" description="Helical" evidence="24">
    <location>
        <begin position="210"/>
        <end position="228"/>
    </location>
</feature>
<keyword evidence="13 24" id="KW-1133">Transmembrane helix</keyword>
<evidence type="ECO:0000256" key="24">
    <source>
        <dbReference type="SAM" id="Phobius"/>
    </source>
</evidence>
<evidence type="ECO:0000256" key="14">
    <source>
        <dbReference type="ARBA" id="ARBA00023098"/>
    </source>
</evidence>
<evidence type="ECO:0000256" key="12">
    <source>
        <dbReference type="ARBA" id="ARBA00022695"/>
    </source>
</evidence>
<keyword evidence="16" id="KW-0594">Phospholipid biosynthesis</keyword>
<dbReference type="OrthoDB" id="9799199at2"/>
<evidence type="ECO:0000256" key="7">
    <source>
        <dbReference type="ARBA" id="ARBA00019373"/>
    </source>
</evidence>
<evidence type="ECO:0000256" key="9">
    <source>
        <dbReference type="ARBA" id="ARBA00022516"/>
    </source>
</evidence>
<evidence type="ECO:0000256" key="17">
    <source>
        <dbReference type="ARBA" id="ARBA00023264"/>
    </source>
</evidence>
<proteinExistence type="inferred from homology"/>
<keyword evidence="9" id="KW-0444">Lipid biosynthesis</keyword>
<evidence type="ECO:0000256" key="15">
    <source>
        <dbReference type="ARBA" id="ARBA00023136"/>
    </source>
</evidence>
<keyword evidence="14" id="KW-0443">Lipid metabolism</keyword>
<evidence type="ECO:0000256" key="19">
    <source>
        <dbReference type="ARBA" id="ARBA00031825"/>
    </source>
</evidence>
<evidence type="ECO:0000256" key="5">
    <source>
        <dbReference type="ARBA" id="ARBA00010185"/>
    </source>
</evidence>
<feature type="transmembrane region" description="Helical" evidence="24">
    <location>
        <begin position="40"/>
        <end position="59"/>
    </location>
</feature>
<evidence type="ECO:0000313" key="25">
    <source>
        <dbReference type="EMBL" id="RNL49101.1"/>
    </source>
</evidence>
<evidence type="ECO:0000256" key="18">
    <source>
        <dbReference type="ARBA" id="ARBA00029893"/>
    </source>
</evidence>
<evidence type="ECO:0000256" key="21">
    <source>
        <dbReference type="ARBA" id="ARBA00032396"/>
    </source>
</evidence>
<evidence type="ECO:0000256" key="2">
    <source>
        <dbReference type="ARBA" id="ARBA00004651"/>
    </source>
</evidence>
<dbReference type="GO" id="GO:0005886">
    <property type="term" value="C:plasma membrane"/>
    <property type="evidence" value="ECO:0007669"/>
    <property type="project" value="UniProtKB-SubCell"/>
</dbReference>
<dbReference type="EMBL" id="QICD01000001">
    <property type="protein sequence ID" value="RNL49101.1"/>
    <property type="molecule type" value="Genomic_DNA"/>
</dbReference>
<dbReference type="EC" id="2.7.7.41" evidence="6"/>
<accession>A0A3N0BLR4</accession>
<sequence length="304" mass="32886">MDERPDGRSTEGDRRRTERIKDFAYEKTPKKLKNATDLQVRFRTGFVYVALSVVCILASEWTTVAFLVATAGITAGEFYYMLRSDAKLPNEMLGIIAAMLYPLSVFFLGLDGAVYVSLALLLALIVWYVFWTRARVPDVGVSFFGAAYCGMLLSGLVVIRTALPQPWGGILALGVFLSVWANDSFAYLVGSKFGKHKLAPRTSPKKSWEGFIAGLAGSAVFWCLLTLIPGVTMSIPQALVFGLISGLMGVLGDLAESRIKRNSGFKDSGTIMPGHGGLLDRCDSLFLVAVTSAILLVGGGCIPY</sequence>